<gene>
    <name evidence="3" type="ORF">BS297_02590</name>
    <name evidence="4" type="ORF">G9444_5403</name>
</gene>
<dbReference type="InterPro" id="IPR002539">
    <property type="entry name" value="MaoC-like_dom"/>
</dbReference>
<evidence type="ECO:0000313" key="3">
    <source>
        <dbReference type="EMBL" id="KAB2586956.1"/>
    </source>
</evidence>
<accession>A0A0C2ZQD2</accession>
<dbReference type="PANTHER" id="PTHR42993:SF1">
    <property type="entry name" value="MAOC-LIKE DEHYDRATASE DOMAIN-CONTAINING PROTEIN"/>
    <property type="match status" value="1"/>
</dbReference>
<name>A0A0C2ZQD2_RHOER</name>
<dbReference type="Proteomes" id="UP000325576">
    <property type="component" value="Unassembled WGS sequence"/>
</dbReference>
<sequence>MRIFNGIDEVETAVGEHLGYSAWFPVTQDRIDKFADATEDHQWIHVDPERAAQGPYGGTIAHGYLTLSLLPVLGAQVMRVDGISMTVNYGSNKVRFPEPVKVGSSVRAGAEILSFERTAKGATIVVRYTIEIEGAGKPALVADTVRLLVS</sequence>
<dbReference type="Gene3D" id="3.10.129.10">
    <property type="entry name" value="Hotdog Thioesterase"/>
    <property type="match status" value="1"/>
</dbReference>
<organism evidence="3 5">
    <name type="scientific">Rhodococcus erythropolis</name>
    <name type="common">Arthrobacter picolinophilus</name>
    <dbReference type="NCBI Taxonomy" id="1833"/>
    <lineage>
        <taxon>Bacteria</taxon>
        <taxon>Bacillati</taxon>
        <taxon>Actinomycetota</taxon>
        <taxon>Actinomycetes</taxon>
        <taxon>Mycobacteriales</taxon>
        <taxon>Nocardiaceae</taxon>
        <taxon>Rhodococcus</taxon>
        <taxon>Rhodococcus erythropolis group</taxon>
    </lineage>
</organism>
<dbReference type="GeneID" id="64142962"/>
<dbReference type="EMBL" id="MRBO01000095">
    <property type="protein sequence ID" value="KAB2586956.1"/>
    <property type="molecule type" value="Genomic_DNA"/>
</dbReference>
<dbReference type="InterPro" id="IPR039375">
    <property type="entry name" value="NodN-like"/>
</dbReference>
<dbReference type="AlphaFoldDB" id="A0A0C2ZQD2"/>
<dbReference type="EMBL" id="CP050124">
    <property type="protein sequence ID" value="QIP42646.1"/>
    <property type="molecule type" value="Genomic_DNA"/>
</dbReference>
<evidence type="ECO:0000259" key="2">
    <source>
        <dbReference type="Pfam" id="PF01575"/>
    </source>
</evidence>
<reference evidence="4 6" key="2">
    <citation type="submission" date="2020-03" db="EMBL/GenBank/DDBJ databases">
        <title>Screen low temperature-resistant strains for efficient degradation of petroleum hydrocarbons under the low temperature.</title>
        <authorList>
            <person name="Wang Y."/>
            <person name="Chen J."/>
        </authorList>
    </citation>
    <scope>NUCLEOTIDE SEQUENCE [LARGE SCALE GENOMIC DNA]</scope>
    <source>
        <strain evidence="4 6">KB1</strain>
    </source>
</reference>
<comment type="similarity">
    <text evidence="1">Belongs to the enoyl-CoA hydratase/isomerase family.</text>
</comment>
<evidence type="ECO:0000313" key="6">
    <source>
        <dbReference type="Proteomes" id="UP000502345"/>
    </source>
</evidence>
<evidence type="ECO:0000256" key="1">
    <source>
        <dbReference type="ARBA" id="ARBA00005254"/>
    </source>
</evidence>
<dbReference type="PANTHER" id="PTHR42993">
    <property type="entry name" value="MAOC-LIKE DEHYDRATASE DOMAIN-CONTAINING PROTEIN"/>
    <property type="match status" value="1"/>
</dbReference>
<dbReference type="Pfam" id="PF01575">
    <property type="entry name" value="MaoC_dehydratas"/>
    <property type="match status" value="1"/>
</dbReference>
<dbReference type="Proteomes" id="UP000502345">
    <property type="component" value="Chromosome"/>
</dbReference>
<evidence type="ECO:0000313" key="5">
    <source>
        <dbReference type="Proteomes" id="UP000325576"/>
    </source>
</evidence>
<reference evidence="3 5" key="1">
    <citation type="journal article" date="2017" name="Poromechanics V (2013)">
        <title>Genomic Characterization of the Arsenic-Tolerant Actinobacterium, &lt;i&gt;Rhodococcus erythropolis&lt;/i&gt; S43.</title>
        <authorList>
            <person name="Retamal-Morales G."/>
            <person name="Mehnert M."/>
            <person name="Schwabe R."/>
            <person name="Tischler D."/>
            <person name="Schloemann M."/>
            <person name="Levican G.J."/>
        </authorList>
    </citation>
    <scope>NUCLEOTIDE SEQUENCE [LARGE SCALE GENOMIC DNA]</scope>
    <source>
        <strain evidence="3 5">S43</strain>
    </source>
</reference>
<proteinExistence type="inferred from homology"/>
<protein>
    <submittedName>
        <fullName evidence="3 4">Dehydratase</fullName>
    </submittedName>
</protein>
<feature type="domain" description="MaoC-like" evidence="2">
    <location>
        <begin position="11"/>
        <end position="120"/>
    </location>
</feature>
<dbReference type="KEGG" id="reb:XU06_24950"/>
<evidence type="ECO:0000313" key="4">
    <source>
        <dbReference type="EMBL" id="QIP42646.1"/>
    </source>
</evidence>
<dbReference type="SUPFAM" id="SSF54637">
    <property type="entry name" value="Thioesterase/thiol ester dehydrase-isomerase"/>
    <property type="match status" value="1"/>
</dbReference>
<dbReference type="RefSeq" id="WP_003940415.1">
    <property type="nucleotide sequence ID" value="NZ_AP018733.1"/>
</dbReference>
<dbReference type="CDD" id="cd03450">
    <property type="entry name" value="NodN"/>
    <property type="match status" value="1"/>
</dbReference>
<dbReference type="InterPro" id="IPR029069">
    <property type="entry name" value="HotDog_dom_sf"/>
</dbReference>